<reference evidence="2" key="1">
    <citation type="submission" date="2022-12" db="EMBL/GenBank/DDBJ databases">
        <title>Genome of R. gnavus strain RSHDN_120.</title>
        <authorList>
            <person name="Abdugheni R."/>
        </authorList>
    </citation>
    <scope>NUCLEOTIDE SEQUENCE</scope>
    <source>
        <strain evidence="2">RSHDN_120</strain>
    </source>
</reference>
<protein>
    <submittedName>
        <fullName evidence="2">Glycosyltransferase family 2 protein</fullName>
    </submittedName>
</protein>
<evidence type="ECO:0000313" key="3">
    <source>
        <dbReference type="Proteomes" id="UP001149331"/>
    </source>
</evidence>
<dbReference type="InterPro" id="IPR029044">
    <property type="entry name" value="Nucleotide-diphossugar_trans"/>
</dbReference>
<feature type="domain" description="Glycosyltransferase 2-like" evidence="1">
    <location>
        <begin position="6"/>
        <end position="136"/>
    </location>
</feature>
<name>A0A2N5NQ68_MEDGN</name>
<proteinExistence type="predicted"/>
<gene>
    <name evidence="2" type="ORF">O4N78_00815</name>
</gene>
<dbReference type="RefSeq" id="WP_101885038.1">
    <property type="nucleotide sequence ID" value="NZ_JAPZEG010000001.1"/>
</dbReference>
<accession>A0A2N5NQ68</accession>
<dbReference type="Pfam" id="PF00535">
    <property type="entry name" value="Glycos_transf_2"/>
    <property type="match status" value="1"/>
</dbReference>
<dbReference type="Gene3D" id="3.90.550.10">
    <property type="entry name" value="Spore Coat Polysaccharide Biosynthesis Protein SpsA, Chain A"/>
    <property type="match status" value="1"/>
</dbReference>
<dbReference type="InterPro" id="IPR001173">
    <property type="entry name" value="Glyco_trans_2-like"/>
</dbReference>
<dbReference type="CDD" id="cd00761">
    <property type="entry name" value="Glyco_tranf_GTA_type"/>
    <property type="match status" value="1"/>
</dbReference>
<dbReference type="EMBL" id="JAPZEG010000001">
    <property type="protein sequence ID" value="MDE1202134.1"/>
    <property type="molecule type" value="Genomic_DNA"/>
</dbReference>
<dbReference type="SUPFAM" id="SSF53448">
    <property type="entry name" value="Nucleotide-diphospho-sugar transferases"/>
    <property type="match status" value="1"/>
</dbReference>
<dbReference type="AlphaFoldDB" id="A0A2N5NQ68"/>
<organism evidence="2 3">
    <name type="scientific">Mediterraneibacter gnavus</name>
    <name type="common">Ruminococcus gnavus</name>
    <dbReference type="NCBI Taxonomy" id="33038"/>
    <lineage>
        <taxon>Bacteria</taxon>
        <taxon>Bacillati</taxon>
        <taxon>Bacillota</taxon>
        <taxon>Clostridia</taxon>
        <taxon>Lachnospirales</taxon>
        <taxon>Lachnospiraceae</taxon>
        <taxon>Mediterraneibacter</taxon>
    </lineage>
</organism>
<dbReference type="PANTHER" id="PTHR43685:SF2">
    <property type="entry name" value="GLYCOSYLTRANSFERASE 2-LIKE DOMAIN-CONTAINING PROTEIN"/>
    <property type="match status" value="1"/>
</dbReference>
<comment type="caution">
    <text evidence="2">The sequence shown here is derived from an EMBL/GenBank/DDBJ whole genome shotgun (WGS) entry which is preliminary data.</text>
</comment>
<dbReference type="PANTHER" id="PTHR43685">
    <property type="entry name" value="GLYCOSYLTRANSFERASE"/>
    <property type="match status" value="1"/>
</dbReference>
<dbReference type="Proteomes" id="UP001149331">
    <property type="component" value="Unassembled WGS sequence"/>
</dbReference>
<evidence type="ECO:0000313" key="2">
    <source>
        <dbReference type="EMBL" id="MDE1202134.1"/>
    </source>
</evidence>
<dbReference type="InterPro" id="IPR050834">
    <property type="entry name" value="Glycosyltransf_2"/>
</dbReference>
<sequence length="355" mass="42015">MRPVFSVVMPTYGVEKYIEKAIRSVQAQTFENWELLVIDDCTCDQSAEIACEIAKTDSRIRIVHHEINQGLSAARNTGIQEAVGEYIWFMDPDDWVEPELMQAVAASLEKNRAEMVLFGLQEEYYAPDGHLQYSHPISPTEQYFTTQETLRKEFIRLEQQTLYGYAWNKFYNLDYLKSQNLWYTDVKLIEDIKFNVEYCMNIQRMNLLAITPYHYAKRVEMNLTNKFVENYYKLHEWRIAMILNQYRSWKLDNENVRAILGGLYGRYILSALQRNCSKEANMSYRMRKKWCRNLFERPLFRELIPGAKAKDSFSLKIALRCLKWKQVGLCLVLGRGIYLVREKMPVLYSKVKAER</sequence>
<evidence type="ECO:0000259" key="1">
    <source>
        <dbReference type="Pfam" id="PF00535"/>
    </source>
</evidence>